<sequence length="71" mass="8075">MARHWADGVTALDRQVRHSTDEKHGIRPTFDTAFDRRQAELVKSLQAMQDKACSDSSNTQKQAANLFIIFI</sequence>
<protein>
    <submittedName>
        <fullName evidence="1">Uncharacterized protein</fullName>
    </submittedName>
</protein>
<dbReference type="STRING" id="1538553.JT25_022835"/>
<dbReference type="Proteomes" id="UP000030512">
    <property type="component" value="Chromosome"/>
</dbReference>
<accession>A0A140E7B3</accession>
<reference evidence="1 2" key="1">
    <citation type="journal article" date="2015" name="Environ. Microbiol.">
        <title>Methane oxidation coupled to nitrate reduction under hypoxia by the Gammaproteobacterium Methylomonas denitrificans, sp. nov. type strain FJG1.</title>
        <authorList>
            <person name="Kits K.D."/>
            <person name="Klotz M.G."/>
            <person name="Stein L.Y."/>
        </authorList>
    </citation>
    <scope>NUCLEOTIDE SEQUENCE [LARGE SCALE GENOMIC DNA]</scope>
    <source>
        <strain evidence="1 2">FJG1</strain>
    </source>
</reference>
<dbReference type="AlphaFoldDB" id="A0A140E7B3"/>
<dbReference type="EMBL" id="CP014476">
    <property type="protein sequence ID" value="AMK79287.1"/>
    <property type="molecule type" value="Genomic_DNA"/>
</dbReference>
<organism evidence="1 2">
    <name type="scientific">Methylomonas denitrificans</name>
    <dbReference type="NCBI Taxonomy" id="1538553"/>
    <lineage>
        <taxon>Bacteria</taxon>
        <taxon>Pseudomonadati</taxon>
        <taxon>Pseudomonadota</taxon>
        <taxon>Gammaproteobacteria</taxon>
        <taxon>Methylococcales</taxon>
        <taxon>Methylococcaceae</taxon>
        <taxon>Methylomonas</taxon>
    </lineage>
</organism>
<proteinExistence type="predicted"/>
<evidence type="ECO:0000313" key="2">
    <source>
        <dbReference type="Proteomes" id="UP000030512"/>
    </source>
</evidence>
<dbReference type="KEGG" id="mdn:JT25_022835"/>
<name>A0A140E7B3_9GAMM</name>
<evidence type="ECO:0000313" key="1">
    <source>
        <dbReference type="EMBL" id="AMK79287.1"/>
    </source>
</evidence>
<keyword evidence="2" id="KW-1185">Reference proteome</keyword>
<gene>
    <name evidence="1" type="ORF">JT25_022835</name>
</gene>